<reference evidence="2" key="1">
    <citation type="journal article" date="2022" name="Mol. Ecol. Resour.">
        <title>The genomes of chicory, endive, great burdock and yacon provide insights into Asteraceae palaeo-polyploidization history and plant inulin production.</title>
        <authorList>
            <person name="Fan W."/>
            <person name="Wang S."/>
            <person name="Wang H."/>
            <person name="Wang A."/>
            <person name="Jiang F."/>
            <person name="Liu H."/>
            <person name="Zhao H."/>
            <person name="Xu D."/>
            <person name="Zhang Y."/>
        </authorList>
    </citation>
    <scope>NUCLEOTIDE SEQUENCE [LARGE SCALE GENOMIC DNA]</scope>
    <source>
        <strain evidence="2">cv. Niubang</strain>
    </source>
</reference>
<dbReference type="Proteomes" id="UP001055879">
    <property type="component" value="Linkage Group LG07"/>
</dbReference>
<gene>
    <name evidence="1" type="ORF">L6452_22969</name>
</gene>
<dbReference type="EMBL" id="CM042053">
    <property type="protein sequence ID" value="KAI3715969.1"/>
    <property type="molecule type" value="Genomic_DNA"/>
</dbReference>
<evidence type="ECO:0000313" key="1">
    <source>
        <dbReference type="EMBL" id="KAI3715969.1"/>
    </source>
</evidence>
<protein>
    <submittedName>
        <fullName evidence="1">Uncharacterized protein</fullName>
    </submittedName>
</protein>
<accession>A0ACB9B0U3</accession>
<proteinExistence type="predicted"/>
<keyword evidence="2" id="KW-1185">Reference proteome</keyword>
<reference evidence="1 2" key="2">
    <citation type="journal article" date="2022" name="Mol. Ecol. Resour.">
        <title>The genomes of chicory, endive, great burdock and yacon provide insights into Asteraceae paleo-polyploidization history and plant inulin production.</title>
        <authorList>
            <person name="Fan W."/>
            <person name="Wang S."/>
            <person name="Wang H."/>
            <person name="Wang A."/>
            <person name="Jiang F."/>
            <person name="Liu H."/>
            <person name="Zhao H."/>
            <person name="Xu D."/>
            <person name="Zhang Y."/>
        </authorList>
    </citation>
    <scope>NUCLEOTIDE SEQUENCE [LARGE SCALE GENOMIC DNA]</scope>
    <source>
        <strain evidence="2">cv. Niubang</strain>
    </source>
</reference>
<sequence>MDLAPNPNSFILNPIKPATSTSFNHIHFPTFQTPKSLIISSSHLNSSEYENKIIEKPTMSDILESSKAQNLELRLQSLGPFFRITATSLETNKVLGKAEGMIRVWWKKGKILHLDSIKLTRETLGMDRSIFGIGLFIGAVMIRYGYDCGCKTAELLAINDSDLYHAKLVKFYRRIGFEPVHEVKGSSMGDIGHMLAWGGIGTRMDADVERLLVKWCTRFTIRTRPNS</sequence>
<evidence type="ECO:0000313" key="2">
    <source>
        <dbReference type="Proteomes" id="UP001055879"/>
    </source>
</evidence>
<comment type="caution">
    <text evidence="1">The sequence shown here is derived from an EMBL/GenBank/DDBJ whole genome shotgun (WGS) entry which is preliminary data.</text>
</comment>
<name>A0ACB9B0U3_ARCLA</name>
<organism evidence="1 2">
    <name type="scientific">Arctium lappa</name>
    <name type="common">Greater burdock</name>
    <name type="synonym">Lappa major</name>
    <dbReference type="NCBI Taxonomy" id="4217"/>
    <lineage>
        <taxon>Eukaryota</taxon>
        <taxon>Viridiplantae</taxon>
        <taxon>Streptophyta</taxon>
        <taxon>Embryophyta</taxon>
        <taxon>Tracheophyta</taxon>
        <taxon>Spermatophyta</taxon>
        <taxon>Magnoliopsida</taxon>
        <taxon>eudicotyledons</taxon>
        <taxon>Gunneridae</taxon>
        <taxon>Pentapetalae</taxon>
        <taxon>asterids</taxon>
        <taxon>campanulids</taxon>
        <taxon>Asterales</taxon>
        <taxon>Asteraceae</taxon>
        <taxon>Carduoideae</taxon>
        <taxon>Cardueae</taxon>
        <taxon>Arctiinae</taxon>
        <taxon>Arctium</taxon>
    </lineage>
</organism>